<keyword evidence="1" id="KW-0472">Membrane</keyword>
<dbReference type="eggNOG" id="COG3198">
    <property type="taxonomic scope" value="Bacteria"/>
</dbReference>
<dbReference type="Proteomes" id="UP000019276">
    <property type="component" value="Unassembled WGS sequence"/>
</dbReference>
<evidence type="ECO:0000313" key="2">
    <source>
        <dbReference type="EMBL" id="EWH12276.1"/>
    </source>
</evidence>
<keyword evidence="3" id="KW-1185">Reference proteome</keyword>
<keyword evidence="1" id="KW-1133">Transmembrane helix</keyword>
<feature type="transmembrane region" description="Helical" evidence="1">
    <location>
        <begin position="14"/>
        <end position="33"/>
    </location>
</feature>
<keyword evidence="1" id="KW-0812">Transmembrane</keyword>
<proteinExistence type="predicted"/>
<dbReference type="STRING" id="1328313.DS2_01105"/>
<name>W7QK38_9ALTE</name>
<evidence type="ECO:0000256" key="1">
    <source>
        <dbReference type="SAM" id="Phobius"/>
    </source>
</evidence>
<dbReference type="AlphaFoldDB" id="W7QK38"/>
<dbReference type="RefSeq" id="WP_035012739.1">
    <property type="nucleotide sequence ID" value="NZ_ARZY01000001.1"/>
</dbReference>
<dbReference type="EMBL" id="ARZY01000001">
    <property type="protein sequence ID" value="EWH12276.1"/>
    <property type="molecule type" value="Genomic_DNA"/>
</dbReference>
<dbReference type="Pfam" id="PF05751">
    <property type="entry name" value="FixH"/>
    <property type="match status" value="1"/>
</dbReference>
<dbReference type="InterPro" id="IPR008620">
    <property type="entry name" value="FixH"/>
</dbReference>
<gene>
    <name evidence="2" type="ORF">DS2_01105</name>
</gene>
<comment type="caution">
    <text evidence="2">The sequence shown here is derived from an EMBL/GenBank/DDBJ whole genome shotgun (WGS) entry which is preliminary data.</text>
</comment>
<sequence>MTNEDVRPWYKEPWPWVLIAIILIPVLVAAVRLSIYREYKVEMVVDDYYKKGKAINQEFDREKLASEYGIAIFADITDDSIVLDLNANRKAPRPASLIVSFYHATQSVKDQSVMATQRADGKYSAILDKSTAGKWQLTIEPHDKKWKVQKTITLPSKDKVLITPY</sequence>
<reference evidence="2 3" key="1">
    <citation type="journal article" date="2014" name="Genome Announc.">
        <title>Draft Genome Sequence of the Agar-Degrading Bacterium Catenovulum sp. Strain DS-2, Isolated from Intestines of Haliotis diversicolor.</title>
        <authorList>
            <person name="Shan D."/>
            <person name="Li X."/>
            <person name="Gu Z."/>
            <person name="Wei G."/>
            <person name="Gao Z."/>
            <person name="Shao Z."/>
        </authorList>
    </citation>
    <scope>NUCLEOTIDE SEQUENCE [LARGE SCALE GENOMIC DNA]</scope>
    <source>
        <strain evidence="2 3">DS-2</strain>
    </source>
</reference>
<protein>
    <recommendedName>
        <fullName evidence="4">FixH family protein</fullName>
    </recommendedName>
</protein>
<dbReference type="PATRIC" id="fig|1328313.3.peg.232"/>
<evidence type="ECO:0008006" key="4">
    <source>
        <dbReference type="Google" id="ProtNLM"/>
    </source>
</evidence>
<organism evidence="2 3">
    <name type="scientific">Catenovulum agarivorans DS-2</name>
    <dbReference type="NCBI Taxonomy" id="1328313"/>
    <lineage>
        <taxon>Bacteria</taxon>
        <taxon>Pseudomonadati</taxon>
        <taxon>Pseudomonadota</taxon>
        <taxon>Gammaproteobacteria</taxon>
        <taxon>Alteromonadales</taxon>
        <taxon>Alteromonadaceae</taxon>
        <taxon>Catenovulum</taxon>
    </lineage>
</organism>
<dbReference type="OrthoDB" id="5295180at2"/>
<accession>W7QK38</accession>
<evidence type="ECO:0000313" key="3">
    <source>
        <dbReference type="Proteomes" id="UP000019276"/>
    </source>
</evidence>